<dbReference type="AlphaFoldDB" id="A0A556V1F5"/>
<dbReference type="OrthoDB" id="9940275at2759"/>
<evidence type="ECO:0000256" key="1">
    <source>
        <dbReference type="SAM" id="MobiDB-lite"/>
    </source>
</evidence>
<dbReference type="EMBL" id="VCAZ01000094">
    <property type="protein sequence ID" value="TSR51422.1"/>
    <property type="molecule type" value="Genomic_DNA"/>
</dbReference>
<evidence type="ECO:0000313" key="2">
    <source>
        <dbReference type="EMBL" id="TSR51422.1"/>
    </source>
</evidence>
<proteinExistence type="predicted"/>
<feature type="region of interest" description="Disordered" evidence="1">
    <location>
        <begin position="1"/>
        <end position="78"/>
    </location>
</feature>
<dbReference type="Proteomes" id="UP000319801">
    <property type="component" value="Unassembled WGS sequence"/>
</dbReference>
<protein>
    <submittedName>
        <fullName evidence="2">Uncharacterized protein</fullName>
    </submittedName>
</protein>
<sequence>MEAGLSDSPDTPSPIADQEANGATAQWTINSSTESYVSCDEQAGNSEMGGLMKKSETGMSSAFDEEEETFPEEDTQEE</sequence>
<feature type="compositionally biased region" description="Polar residues" evidence="1">
    <location>
        <begin position="21"/>
        <end position="36"/>
    </location>
</feature>
<evidence type="ECO:0000313" key="3">
    <source>
        <dbReference type="Proteomes" id="UP000319801"/>
    </source>
</evidence>
<feature type="compositionally biased region" description="Acidic residues" evidence="1">
    <location>
        <begin position="63"/>
        <end position="78"/>
    </location>
</feature>
<gene>
    <name evidence="2" type="ORF">Baya_11749</name>
</gene>
<comment type="caution">
    <text evidence="2">The sequence shown here is derived from an EMBL/GenBank/DDBJ whole genome shotgun (WGS) entry which is preliminary data.</text>
</comment>
<organism evidence="2 3">
    <name type="scientific">Bagarius yarrelli</name>
    <name type="common">Goonch</name>
    <name type="synonym">Bagrus yarrelli</name>
    <dbReference type="NCBI Taxonomy" id="175774"/>
    <lineage>
        <taxon>Eukaryota</taxon>
        <taxon>Metazoa</taxon>
        <taxon>Chordata</taxon>
        <taxon>Craniata</taxon>
        <taxon>Vertebrata</taxon>
        <taxon>Euteleostomi</taxon>
        <taxon>Actinopterygii</taxon>
        <taxon>Neopterygii</taxon>
        <taxon>Teleostei</taxon>
        <taxon>Ostariophysi</taxon>
        <taxon>Siluriformes</taxon>
        <taxon>Sisoridae</taxon>
        <taxon>Sisorinae</taxon>
        <taxon>Bagarius</taxon>
    </lineage>
</organism>
<name>A0A556V1F5_BAGYA</name>
<accession>A0A556V1F5</accession>
<keyword evidence="3" id="KW-1185">Reference proteome</keyword>
<reference evidence="2 3" key="1">
    <citation type="journal article" date="2019" name="Genome Biol. Evol.">
        <title>Whole-Genome Sequencing of the Giant Devil Catfish, Bagarius yarrelli.</title>
        <authorList>
            <person name="Jiang W."/>
            <person name="Lv Y."/>
            <person name="Cheng L."/>
            <person name="Yang K."/>
            <person name="Chao B."/>
            <person name="Wang X."/>
            <person name="Li Y."/>
            <person name="Pan X."/>
            <person name="You X."/>
            <person name="Zhang Y."/>
            <person name="Yang J."/>
            <person name="Li J."/>
            <person name="Zhang X."/>
            <person name="Liu S."/>
            <person name="Sun C."/>
            <person name="Yang J."/>
            <person name="Shi Q."/>
        </authorList>
    </citation>
    <scope>NUCLEOTIDE SEQUENCE [LARGE SCALE GENOMIC DNA]</scope>
    <source>
        <strain evidence="2">JWS20170419001</strain>
        <tissue evidence="2">Muscle</tissue>
    </source>
</reference>